<accession>A0ABP3VQR8</accession>
<keyword evidence="2" id="KW-1185">Reference proteome</keyword>
<dbReference type="EMBL" id="BAAAGG010000022">
    <property type="protein sequence ID" value="GAA0763300.1"/>
    <property type="molecule type" value="Genomic_DNA"/>
</dbReference>
<evidence type="ECO:0000313" key="2">
    <source>
        <dbReference type="Proteomes" id="UP001500185"/>
    </source>
</evidence>
<protein>
    <recommendedName>
        <fullName evidence="3">TraB/GumN family protein</fullName>
    </recommendedName>
</protein>
<evidence type="ECO:0008006" key="3">
    <source>
        <dbReference type="Google" id="ProtNLM"/>
    </source>
</evidence>
<name>A0ABP3VQR8_9FLAO</name>
<evidence type="ECO:0000313" key="1">
    <source>
        <dbReference type="EMBL" id="GAA0763300.1"/>
    </source>
</evidence>
<dbReference type="InterPro" id="IPR043749">
    <property type="entry name" value="DUF5694"/>
</dbReference>
<dbReference type="Pfam" id="PF18950">
    <property type="entry name" value="DUF5694"/>
    <property type="match status" value="1"/>
</dbReference>
<proteinExistence type="predicted"/>
<gene>
    <name evidence="1" type="ORF">GCM10009433_24590</name>
</gene>
<sequence>MVSLFSNAQTDPDQILIGGNKRPEVLLVGTFHFAYYDQDLYKTDKDKRVDILSKKRQKEIQELVEYISLFKPTKIFVEDFNKDNILMKNYRNYKNGNYKLTADEIDQLAYRLMDNFELDTLYGVDEKTIFQTLYSKPETKNYASDLSKGFDLQKDFLESDIGKRYMKWYEIDDSLKLENSMLDYFKILNSPISQKRGFYSLFAGTFGYENTDGADILTLSLVSRNMRILNHIERNINSPDERILILFGSSHTDFFKLFYNSSPEHKLIDFNELYSLEMN</sequence>
<dbReference type="Proteomes" id="UP001500185">
    <property type="component" value="Unassembled WGS sequence"/>
</dbReference>
<comment type="caution">
    <text evidence="1">The sequence shown here is derived from an EMBL/GenBank/DDBJ whole genome shotgun (WGS) entry which is preliminary data.</text>
</comment>
<organism evidence="1 2">
    <name type="scientific">Psychroflexus lacisalsi</name>
    <dbReference type="NCBI Taxonomy" id="503928"/>
    <lineage>
        <taxon>Bacteria</taxon>
        <taxon>Pseudomonadati</taxon>
        <taxon>Bacteroidota</taxon>
        <taxon>Flavobacteriia</taxon>
        <taxon>Flavobacteriales</taxon>
        <taxon>Flavobacteriaceae</taxon>
        <taxon>Psychroflexus</taxon>
    </lineage>
</organism>
<reference evidence="2" key="1">
    <citation type="journal article" date="2019" name="Int. J. Syst. Evol. Microbiol.">
        <title>The Global Catalogue of Microorganisms (GCM) 10K type strain sequencing project: providing services to taxonomists for standard genome sequencing and annotation.</title>
        <authorList>
            <consortium name="The Broad Institute Genomics Platform"/>
            <consortium name="The Broad Institute Genome Sequencing Center for Infectious Disease"/>
            <person name="Wu L."/>
            <person name="Ma J."/>
        </authorList>
    </citation>
    <scope>NUCLEOTIDE SEQUENCE [LARGE SCALE GENOMIC DNA]</scope>
    <source>
        <strain evidence="2">JCM 16231</strain>
    </source>
</reference>